<reference evidence="2" key="1">
    <citation type="submission" date="2021-01" db="EMBL/GenBank/DDBJ databases">
        <title>Adiantum capillus-veneris genome.</title>
        <authorList>
            <person name="Fang Y."/>
            <person name="Liao Q."/>
        </authorList>
    </citation>
    <scope>NUCLEOTIDE SEQUENCE</scope>
    <source>
        <strain evidence="2">H3</strain>
        <tissue evidence="2">Leaf</tissue>
    </source>
</reference>
<sequence>MYPLFGRGRGQGKFNGQRDQQSDNPVPPAPQGNEEVHRVNIIGVDEQVVDVLAGRETETEWETRACKGKGKVDEGREPPETSKRRRRHKIKQSDYQLGRIIPNMT</sequence>
<dbReference type="Proteomes" id="UP000886520">
    <property type="component" value="Chromosome 6"/>
</dbReference>
<proteinExistence type="predicted"/>
<dbReference type="AlphaFoldDB" id="A0A9D4V3G2"/>
<evidence type="ECO:0000256" key="1">
    <source>
        <dbReference type="SAM" id="MobiDB-lite"/>
    </source>
</evidence>
<gene>
    <name evidence="2" type="ORF">GOP47_0006736</name>
</gene>
<keyword evidence="3" id="KW-1185">Reference proteome</keyword>
<name>A0A9D4V3G2_ADICA</name>
<feature type="compositionally biased region" description="Basic and acidic residues" evidence="1">
    <location>
        <begin position="62"/>
        <end position="82"/>
    </location>
</feature>
<feature type="region of interest" description="Disordered" evidence="1">
    <location>
        <begin position="62"/>
        <end position="105"/>
    </location>
</feature>
<evidence type="ECO:0000313" key="3">
    <source>
        <dbReference type="Proteomes" id="UP000886520"/>
    </source>
</evidence>
<organism evidence="2 3">
    <name type="scientific">Adiantum capillus-veneris</name>
    <name type="common">Maidenhair fern</name>
    <dbReference type="NCBI Taxonomy" id="13818"/>
    <lineage>
        <taxon>Eukaryota</taxon>
        <taxon>Viridiplantae</taxon>
        <taxon>Streptophyta</taxon>
        <taxon>Embryophyta</taxon>
        <taxon>Tracheophyta</taxon>
        <taxon>Polypodiopsida</taxon>
        <taxon>Polypodiidae</taxon>
        <taxon>Polypodiales</taxon>
        <taxon>Pteridineae</taxon>
        <taxon>Pteridaceae</taxon>
        <taxon>Vittarioideae</taxon>
        <taxon>Adiantum</taxon>
    </lineage>
</organism>
<evidence type="ECO:0000313" key="2">
    <source>
        <dbReference type="EMBL" id="KAI5079065.1"/>
    </source>
</evidence>
<dbReference type="EMBL" id="JABFUD020000006">
    <property type="protein sequence ID" value="KAI5079065.1"/>
    <property type="molecule type" value="Genomic_DNA"/>
</dbReference>
<protein>
    <submittedName>
        <fullName evidence="2">Uncharacterized protein</fullName>
    </submittedName>
</protein>
<feature type="region of interest" description="Disordered" evidence="1">
    <location>
        <begin position="1"/>
        <end position="36"/>
    </location>
</feature>
<dbReference type="OrthoDB" id="2010575at2759"/>
<accession>A0A9D4V3G2</accession>
<comment type="caution">
    <text evidence="2">The sequence shown here is derived from an EMBL/GenBank/DDBJ whole genome shotgun (WGS) entry which is preliminary data.</text>
</comment>